<evidence type="ECO:0000256" key="9">
    <source>
        <dbReference type="ARBA" id="ARBA00048305"/>
    </source>
</evidence>
<comment type="catalytic activity">
    <reaction evidence="9">
        <text>L-aspartate + O2 = iminosuccinate + H2O2</text>
        <dbReference type="Rhea" id="RHEA:25876"/>
        <dbReference type="ChEBI" id="CHEBI:15379"/>
        <dbReference type="ChEBI" id="CHEBI:16240"/>
        <dbReference type="ChEBI" id="CHEBI:29991"/>
        <dbReference type="ChEBI" id="CHEBI:77875"/>
        <dbReference type="EC" id="1.4.3.16"/>
    </reaction>
    <physiologicalReaction direction="left-to-right" evidence="9">
        <dbReference type="Rhea" id="RHEA:25877"/>
    </physiologicalReaction>
</comment>
<evidence type="ECO:0000259" key="14">
    <source>
        <dbReference type="Pfam" id="PF02910"/>
    </source>
</evidence>
<comment type="cofactor">
    <cofactor evidence="1 11">
        <name>FAD</name>
        <dbReference type="ChEBI" id="CHEBI:57692"/>
    </cofactor>
</comment>
<comment type="subcellular location">
    <subcellularLocation>
        <location evidence="11">Cytoplasm</location>
    </subcellularLocation>
</comment>
<feature type="region of interest" description="Disordered" evidence="12">
    <location>
        <begin position="116"/>
        <end position="135"/>
    </location>
</feature>
<evidence type="ECO:0000256" key="4">
    <source>
        <dbReference type="ARBA" id="ARBA00012173"/>
    </source>
</evidence>
<dbReference type="Gene3D" id="3.90.700.10">
    <property type="entry name" value="Succinate dehydrogenase/fumarate reductase flavoprotein, catalytic domain"/>
    <property type="match status" value="1"/>
</dbReference>
<dbReference type="EMBL" id="JMCC02000035">
    <property type="protein sequence ID" value="KIG16589.1"/>
    <property type="molecule type" value="Genomic_DNA"/>
</dbReference>
<dbReference type="InterPro" id="IPR015939">
    <property type="entry name" value="Fum_Rdtase/Succ_DH_flav-like_C"/>
</dbReference>
<feature type="domain" description="Fumarate reductase/succinate dehydrogenase flavoprotein-like C-terminal" evidence="14">
    <location>
        <begin position="448"/>
        <end position="531"/>
    </location>
</feature>
<dbReference type="Gene3D" id="3.50.50.60">
    <property type="entry name" value="FAD/NAD(P)-binding domain"/>
    <property type="match status" value="1"/>
</dbReference>
<keyword evidence="6 11" id="KW-0662">Pyridine nucleotide biosynthesis</keyword>
<dbReference type="Proteomes" id="UP000031599">
    <property type="component" value="Unassembled WGS sequence"/>
</dbReference>
<comment type="caution">
    <text evidence="15">The sequence shown here is derived from an EMBL/GenBank/DDBJ whole genome shotgun (WGS) entry which is preliminary data.</text>
</comment>
<comment type="function">
    <text evidence="11">Catalyzes the oxidation of L-aspartate to iminoaspartate.</text>
</comment>
<dbReference type="InterPro" id="IPR003953">
    <property type="entry name" value="FAD-dep_OxRdtase_2_FAD-bd"/>
</dbReference>
<dbReference type="GO" id="GO:0005737">
    <property type="term" value="C:cytoplasm"/>
    <property type="evidence" value="ECO:0007669"/>
    <property type="project" value="UniProtKB-SubCell"/>
</dbReference>
<evidence type="ECO:0000256" key="7">
    <source>
        <dbReference type="ARBA" id="ARBA00022827"/>
    </source>
</evidence>
<dbReference type="EC" id="1.4.3.16" evidence="4 10"/>
<evidence type="ECO:0000256" key="8">
    <source>
        <dbReference type="ARBA" id="ARBA00023002"/>
    </source>
</evidence>
<dbReference type="AlphaFoldDB" id="A0A0C1ZG33"/>
<dbReference type="PRINTS" id="PR00368">
    <property type="entry name" value="FADPNR"/>
</dbReference>
<dbReference type="FunFam" id="1.20.58.100:FF:000002">
    <property type="entry name" value="L-aspartate oxidase"/>
    <property type="match status" value="1"/>
</dbReference>
<keyword evidence="8 11" id="KW-0560">Oxidoreductase</keyword>
<evidence type="ECO:0000256" key="10">
    <source>
        <dbReference type="NCBIfam" id="TIGR00551"/>
    </source>
</evidence>
<dbReference type="FunFam" id="3.90.700.10:FF:000002">
    <property type="entry name" value="L-aspartate oxidase"/>
    <property type="match status" value="1"/>
</dbReference>
<evidence type="ECO:0000256" key="1">
    <source>
        <dbReference type="ARBA" id="ARBA00001974"/>
    </source>
</evidence>
<feature type="domain" description="FAD-dependent oxidoreductase 2 FAD-binding" evidence="13">
    <location>
        <begin position="18"/>
        <end position="401"/>
    </location>
</feature>
<dbReference type="SUPFAM" id="SSF51905">
    <property type="entry name" value="FAD/NAD(P)-binding domain"/>
    <property type="match status" value="1"/>
</dbReference>
<evidence type="ECO:0000313" key="15">
    <source>
        <dbReference type="EMBL" id="KIG16589.1"/>
    </source>
</evidence>
<name>A0A0C1ZG33_9BACT</name>
<accession>A0A0C1ZG33</accession>
<protein>
    <recommendedName>
        <fullName evidence="4 10">L-aspartate oxidase</fullName>
        <ecNumber evidence="4 10">1.4.3.16</ecNumber>
    </recommendedName>
</protein>
<evidence type="ECO:0000256" key="12">
    <source>
        <dbReference type="SAM" id="MobiDB-lite"/>
    </source>
</evidence>
<dbReference type="InterPro" id="IPR037099">
    <property type="entry name" value="Fum_R/Succ_DH_flav-like_C_sf"/>
</dbReference>
<comment type="similarity">
    <text evidence="3 11">Belongs to the FAD-dependent oxidoreductase 2 family. NadB subfamily.</text>
</comment>
<evidence type="ECO:0000256" key="3">
    <source>
        <dbReference type="ARBA" id="ARBA00008562"/>
    </source>
</evidence>
<keyword evidence="7 11" id="KW-0274">FAD</keyword>
<dbReference type="Gene3D" id="1.20.58.100">
    <property type="entry name" value="Fumarate reductase/succinate dehydrogenase flavoprotein-like, C-terminal domain"/>
    <property type="match status" value="1"/>
</dbReference>
<keyword evidence="5 11" id="KW-0285">Flavoprotein</keyword>
<dbReference type="InterPro" id="IPR036188">
    <property type="entry name" value="FAD/NAD-bd_sf"/>
</dbReference>
<evidence type="ECO:0000256" key="5">
    <source>
        <dbReference type="ARBA" id="ARBA00022630"/>
    </source>
</evidence>
<dbReference type="Pfam" id="PF00890">
    <property type="entry name" value="FAD_binding_2"/>
    <property type="match status" value="1"/>
</dbReference>
<dbReference type="SUPFAM" id="SSF56425">
    <property type="entry name" value="Succinate dehydrogenase/fumarate reductase flavoprotein, catalytic domain"/>
    <property type="match status" value="1"/>
</dbReference>
<dbReference type="Pfam" id="PF02910">
    <property type="entry name" value="Succ_DH_flav_C"/>
    <property type="match status" value="1"/>
</dbReference>
<dbReference type="PANTHER" id="PTHR42716:SF2">
    <property type="entry name" value="L-ASPARTATE OXIDASE, CHLOROPLASTIC"/>
    <property type="match status" value="1"/>
</dbReference>
<comment type="pathway">
    <text evidence="2 11">Cofactor biosynthesis; NAD(+) biosynthesis; iminoaspartate from L-aspartate (oxidase route): step 1/1.</text>
</comment>
<evidence type="ECO:0000259" key="13">
    <source>
        <dbReference type="Pfam" id="PF00890"/>
    </source>
</evidence>
<organism evidence="15 16">
    <name type="scientific">Enhygromyxa salina</name>
    <dbReference type="NCBI Taxonomy" id="215803"/>
    <lineage>
        <taxon>Bacteria</taxon>
        <taxon>Pseudomonadati</taxon>
        <taxon>Myxococcota</taxon>
        <taxon>Polyangia</taxon>
        <taxon>Nannocystales</taxon>
        <taxon>Nannocystaceae</taxon>
        <taxon>Enhygromyxa</taxon>
    </lineage>
</organism>
<dbReference type="PANTHER" id="PTHR42716">
    <property type="entry name" value="L-ASPARTATE OXIDASE"/>
    <property type="match status" value="1"/>
</dbReference>
<gene>
    <name evidence="15" type="ORF">DB30_04360</name>
</gene>
<evidence type="ECO:0000256" key="2">
    <source>
        <dbReference type="ARBA" id="ARBA00004950"/>
    </source>
</evidence>
<dbReference type="RefSeq" id="WP_052549487.1">
    <property type="nucleotide sequence ID" value="NZ_JMCC02000035.1"/>
</dbReference>
<dbReference type="GO" id="GO:0008734">
    <property type="term" value="F:L-aspartate oxidase activity"/>
    <property type="evidence" value="ECO:0007669"/>
    <property type="project" value="UniProtKB-UniRule"/>
</dbReference>
<dbReference type="SUPFAM" id="SSF46977">
    <property type="entry name" value="Succinate dehydrogenase/fumarate reductase flavoprotein C-terminal domain"/>
    <property type="match status" value="1"/>
</dbReference>
<dbReference type="UniPathway" id="UPA00253">
    <property type="reaction ID" value="UER00326"/>
</dbReference>
<dbReference type="NCBIfam" id="TIGR00551">
    <property type="entry name" value="nadB"/>
    <property type="match status" value="1"/>
</dbReference>
<reference evidence="15 16" key="1">
    <citation type="submission" date="2014-12" db="EMBL/GenBank/DDBJ databases">
        <title>Genome assembly of Enhygromyxa salina DSM 15201.</title>
        <authorList>
            <person name="Sharma G."/>
            <person name="Subramanian S."/>
        </authorList>
    </citation>
    <scope>NUCLEOTIDE SEQUENCE [LARGE SCALE GENOMIC DNA]</scope>
    <source>
        <strain evidence="15 16">DSM 15201</strain>
    </source>
</reference>
<evidence type="ECO:0000313" key="16">
    <source>
        <dbReference type="Proteomes" id="UP000031599"/>
    </source>
</evidence>
<sequence>MPPPPEPVSNAPHVHHTDTLVLGSGLAGLYFALQVADRRSVTILTKHRRESSNTRWAQGGISAVFSPEDSLDAHVADTLAVGAGLCREAMVRRAVEHGPGIVVRLAEQFGVQFDRSGNDPSSPFELGREGGHSSRRVVHHRDMTGAEIERALIEAVERHPNIQILEHHDVIDLLSFAHLEAGSQDRGCFGCYALDIVNDRVLAFVSPVTVLATGGAGKVYRYTSNPHIATGDGIAMAYRIGAEVGNLEFMQFHPTILFHPDAKSFLISEALRGEGGILRTIGGQDLMQSRHPMGSLAPRDVVAREIDAELKRSGANNVLLDMTHLDHDFIVDRFPAIHARCTALGIDMRKVPIPVVPAAHYTCGGVVVDPWGRTAIPGLLAIGEVAMSGMHGACRLASNSLLEAVVLAAGAAEVCDEFGVTPPRKVEAWNEGDAVDSGEAVMVTANWEEVRALMWNYVGIVRSDKRLARARRRLEILHQEIREYYWHYRLTRDVLELRSIALVGYLMVESASRRRESRGLHYTLDYPQTDPGQARETIFTRQDGP</sequence>
<dbReference type="InterPro" id="IPR005288">
    <property type="entry name" value="NadB"/>
</dbReference>
<dbReference type="NCBIfam" id="NF006567">
    <property type="entry name" value="PRK09077.1"/>
    <property type="match status" value="1"/>
</dbReference>
<dbReference type="GO" id="GO:0034628">
    <property type="term" value="P:'de novo' NAD+ biosynthetic process from L-aspartate"/>
    <property type="evidence" value="ECO:0007669"/>
    <property type="project" value="TreeGrafter"/>
</dbReference>
<evidence type="ECO:0000256" key="6">
    <source>
        <dbReference type="ARBA" id="ARBA00022642"/>
    </source>
</evidence>
<proteinExistence type="inferred from homology"/>
<dbReference type="InterPro" id="IPR027477">
    <property type="entry name" value="Succ_DH/fumarate_Rdtase_cat_sf"/>
</dbReference>
<evidence type="ECO:0000256" key="11">
    <source>
        <dbReference type="RuleBase" id="RU362049"/>
    </source>
</evidence>